<dbReference type="Pfam" id="PF03466">
    <property type="entry name" value="LysR_substrate"/>
    <property type="match status" value="1"/>
</dbReference>
<dbReference type="PROSITE" id="PS50931">
    <property type="entry name" value="HTH_LYSR"/>
    <property type="match status" value="1"/>
</dbReference>
<dbReference type="InterPro" id="IPR005119">
    <property type="entry name" value="LysR_subst-bd"/>
</dbReference>
<keyword evidence="4" id="KW-0804">Transcription</keyword>
<dbReference type="GO" id="GO:0006351">
    <property type="term" value="P:DNA-templated transcription"/>
    <property type="evidence" value="ECO:0007669"/>
    <property type="project" value="TreeGrafter"/>
</dbReference>
<comment type="similarity">
    <text evidence="1">Belongs to the LysR transcriptional regulatory family.</text>
</comment>
<keyword evidence="3" id="KW-0238">DNA-binding</keyword>
<dbReference type="GO" id="GO:0043565">
    <property type="term" value="F:sequence-specific DNA binding"/>
    <property type="evidence" value="ECO:0007669"/>
    <property type="project" value="TreeGrafter"/>
</dbReference>
<dbReference type="PANTHER" id="PTHR30537">
    <property type="entry name" value="HTH-TYPE TRANSCRIPTIONAL REGULATOR"/>
    <property type="match status" value="1"/>
</dbReference>
<evidence type="ECO:0000256" key="3">
    <source>
        <dbReference type="ARBA" id="ARBA00023125"/>
    </source>
</evidence>
<dbReference type="STRING" id="463040.CAL15_08950"/>
<dbReference type="FunFam" id="1.10.10.10:FF:000001">
    <property type="entry name" value="LysR family transcriptional regulator"/>
    <property type="match status" value="1"/>
</dbReference>
<evidence type="ECO:0000256" key="1">
    <source>
        <dbReference type="ARBA" id="ARBA00009437"/>
    </source>
</evidence>
<keyword evidence="2" id="KW-0805">Transcription regulation</keyword>
<dbReference type="Proteomes" id="UP000194161">
    <property type="component" value="Chromosome"/>
</dbReference>
<dbReference type="SUPFAM" id="SSF46785">
    <property type="entry name" value="Winged helix' DNA-binding domain"/>
    <property type="match status" value="1"/>
</dbReference>
<dbReference type="CDD" id="cd08472">
    <property type="entry name" value="PBP2_CrgA_like_3"/>
    <property type="match status" value="1"/>
</dbReference>
<gene>
    <name evidence="6" type="ORF">CAL15_08950</name>
</gene>
<dbReference type="Pfam" id="PF00126">
    <property type="entry name" value="HTH_1"/>
    <property type="match status" value="1"/>
</dbReference>
<dbReference type="InterPro" id="IPR036390">
    <property type="entry name" value="WH_DNA-bd_sf"/>
</dbReference>
<sequence>MDRFQEMQVFVRVADRRSFTLAADDLQIPRATVTNLIKRLEARIGARLLERTTRQVRLTHEGEDYYRRCVRLLADLEETESAFRNAPPKGLLRVNLQGTLARYFVVPNLGGFLDAYPDIVLHVGEDDRLVDLVREGVDCVLRAGALQDSTLIGRQVASLEQVTVASPRYVERHGVPHSLEDLENHYAVDYVSSATGRPVPLDFRVGEDVVERRLKASIVVNGADLYTGAALSGLGIVQVPRYRIERELDNGLLRELLPDHPPPPMPVSVLYPQNRQLSARVRVFTQWLAEQFEPLRSKGRQAG</sequence>
<dbReference type="SUPFAM" id="SSF53850">
    <property type="entry name" value="Periplasmic binding protein-like II"/>
    <property type="match status" value="1"/>
</dbReference>
<name>A0A1W6ZB73_9BORD</name>
<dbReference type="EMBL" id="CP021111">
    <property type="protein sequence ID" value="ARP94502.1"/>
    <property type="molecule type" value="Genomic_DNA"/>
</dbReference>
<keyword evidence="7" id="KW-1185">Reference proteome</keyword>
<dbReference type="KEGG" id="bgm:CAL15_08950"/>
<dbReference type="RefSeq" id="WP_086078269.1">
    <property type="nucleotide sequence ID" value="NZ_CP021111.1"/>
</dbReference>
<dbReference type="OrthoDB" id="9076738at2"/>
<protein>
    <submittedName>
        <fullName evidence="6">LysR family transcriptional regulator</fullName>
    </submittedName>
</protein>
<evidence type="ECO:0000256" key="4">
    <source>
        <dbReference type="ARBA" id="ARBA00023163"/>
    </source>
</evidence>
<dbReference type="InterPro" id="IPR058163">
    <property type="entry name" value="LysR-type_TF_proteobact-type"/>
</dbReference>
<dbReference type="GO" id="GO:0003700">
    <property type="term" value="F:DNA-binding transcription factor activity"/>
    <property type="evidence" value="ECO:0007669"/>
    <property type="project" value="InterPro"/>
</dbReference>
<evidence type="ECO:0000313" key="7">
    <source>
        <dbReference type="Proteomes" id="UP000194161"/>
    </source>
</evidence>
<dbReference type="Gene3D" id="3.40.190.290">
    <property type="match status" value="1"/>
</dbReference>
<dbReference type="AlphaFoldDB" id="A0A1W6ZB73"/>
<evidence type="ECO:0000313" key="6">
    <source>
        <dbReference type="EMBL" id="ARP94502.1"/>
    </source>
</evidence>
<evidence type="ECO:0000256" key="2">
    <source>
        <dbReference type="ARBA" id="ARBA00023015"/>
    </source>
</evidence>
<accession>A0A1W6ZB73</accession>
<proteinExistence type="inferred from homology"/>
<dbReference type="PANTHER" id="PTHR30537:SF72">
    <property type="entry name" value="LYSR FAMILY TRANSCRIPTIONAL REGULATOR"/>
    <property type="match status" value="1"/>
</dbReference>
<organism evidence="6 7">
    <name type="scientific">Bordetella genomosp. 13</name>
    <dbReference type="NCBI Taxonomy" id="463040"/>
    <lineage>
        <taxon>Bacteria</taxon>
        <taxon>Pseudomonadati</taxon>
        <taxon>Pseudomonadota</taxon>
        <taxon>Betaproteobacteria</taxon>
        <taxon>Burkholderiales</taxon>
        <taxon>Alcaligenaceae</taxon>
        <taxon>Bordetella</taxon>
    </lineage>
</organism>
<dbReference type="InterPro" id="IPR000847">
    <property type="entry name" value="LysR_HTH_N"/>
</dbReference>
<feature type="domain" description="HTH lysR-type" evidence="5">
    <location>
        <begin position="1"/>
        <end position="59"/>
    </location>
</feature>
<dbReference type="InterPro" id="IPR036388">
    <property type="entry name" value="WH-like_DNA-bd_sf"/>
</dbReference>
<dbReference type="Gene3D" id="1.10.10.10">
    <property type="entry name" value="Winged helix-like DNA-binding domain superfamily/Winged helix DNA-binding domain"/>
    <property type="match status" value="1"/>
</dbReference>
<evidence type="ECO:0000259" key="5">
    <source>
        <dbReference type="PROSITE" id="PS50931"/>
    </source>
</evidence>
<reference evidence="6 7" key="1">
    <citation type="submission" date="2017-05" db="EMBL/GenBank/DDBJ databases">
        <title>Complete and WGS of Bordetella genogroups.</title>
        <authorList>
            <person name="Spilker T."/>
            <person name="LiPuma J."/>
        </authorList>
    </citation>
    <scope>NUCLEOTIDE SEQUENCE [LARGE SCALE GENOMIC DNA]</scope>
    <source>
        <strain evidence="6 7">AU7206</strain>
    </source>
</reference>